<keyword evidence="3" id="KW-1185">Reference proteome</keyword>
<dbReference type="InterPro" id="IPR058912">
    <property type="entry name" value="HTH_animal"/>
</dbReference>
<evidence type="ECO:0000313" key="3">
    <source>
        <dbReference type="Proteomes" id="UP000046395"/>
    </source>
</evidence>
<reference evidence="4" key="1">
    <citation type="submission" date="2019-12" db="UniProtKB">
        <authorList>
            <consortium name="WormBaseParasite"/>
        </authorList>
    </citation>
    <scope>IDENTIFICATION</scope>
</reference>
<dbReference type="Pfam" id="PF26215">
    <property type="entry name" value="HTH_animal"/>
    <property type="match status" value="1"/>
</dbReference>
<accession>A0A5S6QW19</accession>
<proteinExistence type="predicted"/>
<dbReference type="STRING" id="70415.A0A5S6QW19"/>
<evidence type="ECO:0000256" key="1">
    <source>
        <dbReference type="SAM" id="MobiDB-lite"/>
    </source>
</evidence>
<evidence type="ECO:0000313" key="4">
    <source>
        <dbReference type="WBParaSite" id="TMUE_3000011329.1"/>
    </source>
</evidence>
<dbReference type="PANTHER" id="PTHR21301">
    <property type="entry name" value="REVERSE TRANSCRIPTASE"/>
    <property type="match status" value="1"/>
</dbReference>
<dbReference type="InterPro" id="IPR000477">
    <property type="entry name" value="RT_dom"/>
</dbReference>
<dbReference type="CDD" id="cd00304">
    <property type="entry name" value="RT_like"/>
    <property type="match status" value="1"/>
</dbReference>
<protein>
    <submittedName>
        <fullName evidence="4">Reverse transcriptase domain-containing protein</fullName>
    </submittedName>
</protein>
<dbReference type="Proteomes" id="UP000046395">
    <property type="component" value="Unassembled WGS sequence"/>
</dbReference>
<dbReference type="Pfam" id="PF00078">
    <property type="entry name" value="RVT_1"/>
    <property type="match status" value="1"/>
</dbReference>
<organism evidence="3 4">
    <name type="scientific">Trichuris muris</name>
    <name type="common">Mouse whipworm</name>
    <dbReference type="NCBI Taxonomy" id="70415"/>
    <lineage>
        <taxon>Eukaryota</taxon>
        <taxon>Metazoa</taxon>
        <taxon>Ecdysozoa</taxon>
        <taxon>Nematoda</taxon>
        <taxon>Enoplea</taxon>
        <taxon>Dorylaimia</taxon>
        <taxon>Trichinellida</taxon>
        <taxon>Trichuridae</taxon>
        <taxon>Trichuris</taxon>
    </lineage>
</organism>
<feature type="domain" description="Reverse transcriptase" evidence="2">
    <location>
        <begin position="1"/>
        <end position="226"/>
    </location>
</feature>
<feature type="region of interest" description="Disordered" evidence="1">
    <location>
        <begin position="375"/>
        <end position="400"/>
    </location>
</feature>
<dbReference type="PANTHER" id="PTHR21301:SF10">
    <property type="entry name" value="REVERSE TRANSCRIPTASE DOMAIN-CONTAINING PROTEIN"/>
    <property type="match status" value="1"/>
</dbReference>
<sequence>MLKPLTGKRYSHTENSASFVTEIRTVEIDNVDILVSYDVKDLFTSIPLDITYSLIVDTLSKDSLLKDRTKLNPIHLTQLVKFCMKEGNFFHWKGTFFSQKRGAPMGSPLSPIVAEIFMEHLEEKAFPSGIAEYNLKLFKRYVDDIFAIVKKGHEDELLNHLNSLFPHDIEFTMEKESGGRLPFLDVLIIKDGHKLKTTVYRKPTNSGKYLNFYSNHPKNVKVGIVTGMVDRALKLCNKEFLQGEFGFIRETLRKNGFPIMFTEACIKKRLNKLNNGFSRNTENPTSDTKLILPYYPFLGEKLQKIAHTLGVTLAFKSHHNLRSILCSDKTKIPDEQKTGVVYMIQCGCGARYIGETGHTMHRRFQQHLGALQKYRTAESRERGESPRRRGRRQINDPSRVKQDAINTSAVVEHAVNCPQPDDRIKVSKLAIETDYRLRKIKEAFLIRHNERINRDEGEDRSDIWSTVATHTNYYRLTNETT</sequence>
<dbReference type="WBParaSite" id="TMUE_3000011329.1">
    <property type="protein sequence ID" value="TMUE_3000011329.1"/>
    <property type="gene ID" value="WBGene00301298"/>
</dbReference>
<dbReference type="PROSITE" id="PS50878">
    <property type="entry name" value="RT_POL"/>
    <property type="match status" value="1"/>
</dbReference>
<evidence type="ECO:0000259" key="2">
    <source>
        <dbReference type="PROSITE" id="PS50878"/>
    </source>
</evidence>
<name>A0A5S6QW19_TRIMR</name>
<feature type="compositionally biased region" description="Basic and acidic residues" evidence="1">
    <location>
        <begin position="375"/>
        <end position="387"/>
    </location>
</feature>
<dbReference type="AlphaFoldDB" id="A0A5S6QW19"/>